<reference evidence="1 2" key="1">
    <citation type="submission" date="2022-10" db="EMBL/GenBank/DDBJ databases">
        <title>Chitinophaga nivalis PC15 sp. nov., isolated from Pyeongchang county, South Korea.</title>
        <authorList>
            <person name="Trinh H.N."/>
        </authorList>
    </citation>
    <scope>NUCLEOTIDE SEQUENCE [LARGE SCALE GENOMIC DNA]</scope>
    <source>
        <strain evidence="1 2">PC14</strain>
    </source>
</reference>
<dbReference type="Proteomes" id="UP001207742">
    <property type="component" value="Unassembled WGS sequence"/>
</dbReference>
<dbReference type="RefSeq" id="WP_264731898.1">
    <property type="nucleotide sequence ID" value="NZ_JAPDNR010000001.1"/>
</dbReference>
<proteinExistence type="predicted"/>
<evidence type="ECO:0000313" key="1">
    <source>
        <dbReference type="EMBL" id="MCW3485454.1"/>
    </source>
</evidence>
<name>A0ABT3IP05_9BACT</name>
<accession>A0ABT3IP05</accession>
<organism evidence="1 2">
    <name type="scientific">Chitinophaga nivalis</name>
    <dbReference type="NCBI Taxonomy" id="2991709"/>
    <lineage>
        <taxon>Bacteria</taxon>
        <taxon>Pseudomonadati</taxon>
        <taxon>Bacteroidota</taxon>
        <taxon>Chitinophagia</taxon>
        <taxon>Chitinophagales</taxon>
        <taxon>Chitinophagaceae</taxon>
        <taxon>Chitinophaga</taxon>
    </lineage>
</organism>
<comment type="caution">
    <text evidence="1">The sequence shown here is derived from an EMBL/GenBank/DDBJ whole genome shotgun (WGS) entry which is preliminary data.</text>
</comment>
<evidence type="ECO:0000313" key="2">
    <source>
        <dbReference type="Proteomes" id="UP001207742"/>
    </source>
</evidence>
<dbReference type="EMBL" id="JAPDNS010000002">
    <property type="protein sequence ID" value="MCW3485454.1"/>
    <property type="molecule type" value="Genomic_DNA"/>
</dbReference>
<keyword evidence="2" id="KW-1185">Reference proteome</keyword>
<sequence length="46" mass="5071">MKKKTAPKLKLAKISIAQLNIASQPAAGKQAFLSTIRNCIETWRVC</sequence>
<protein>
    <submittedName>
        <fullName evidence="1">Uncharacterized protein</fullName>
    </submittedName>
</protein>
<gene>
    <name evidence="1" type="ORF">OL497_16205</name>
</gene>